<keyword evidence="1" id="KW-0433">Leucine-rich repeat</keyword>
<dbReference type="PANTHER" id="PTHR45973:SF35">
    <property type="entry name" value="LEUCINE-RICH REPEAT-CONTAINING PROTEIN 43"/>
    <property type="match status" value="1"/>
</dbReference>
<dbReference type="PROSITE" id="PS51450">
    <property type="entry name" value="LRR"/>
    <property type="match status" value="5"/>
</dbReference>
<dbReference type="InterPro" id="IPR001611">
    <property type="entry name" value="Leu-rich_rpt"/>
</dbReference>
<feature type="domain" description="TIR" evidence="3">
    <location>
        <begin position="888"/>
        <end position="1019"/>
    </location>
</feature>
<accession>A0A939G5J3</accession>
<dbReference type="InterPro" id="IPR027417">
    <property type="entry name" value="P-loop_NTPase"/>
</dbReference>
<dbReference type="SUPFAM" id="SSF52058">
    <property type="entry name" value="L domain-like"/>
    <property type="match status" value="1"/>
</dbReference>
<protein>
    <submittedName>
        <fullName evidence="4">TIR domain-containing protein</fullName>
    </submittedName>
</protein>
<dbReference type="InterPro" id="IPR025875">
    <property type="entry name" value="Leu-rich_rpt_4"/>
</dbReference>
<organism evidence="4 5">
    <name type="scientific">Fibrella aquatilis</name>
    <dbReference type="NCBI Taxonomy" id="2817059"/>
    <lineage>
        <taxon>Bacteria</taxon>
        <taxon>Pseudomonadati</taxon>
        <taxon>Bacteroidota</taxon>
        <taxon>Cytophagia</taxon>
        <taxon>Cytophagales</taxon>
        <taxon>Spirosomataceae</taxon>
        <taxon>Fibrella</taxon>
    </lineage>
</organism>
<dbReference type="PANTHER" id="PTHR45973">
    <property type="entry name" value="PROTEIN PHOSPHATASE 1 REGULATORY SUBUNIT SDS22-RELATED"/>
    <property type="match status" value="1"/>
</dbReference>
<dbReference type="EMBL" id="JAFMYU010000013">
    <property type="protein sequence ID" value="MBO0932539.1"/>
    <property type="molecule type" value="Genomic_DNA"/>
</dbReference>
<dbReference type="InterPro" id="IPR000157">
    <property type="entry name" value="TIR_dom"/>
</dbReference>
<dbReference type="SMART" id="SM00369">
    <property type="entry name" value="LRR_TYP"/>
    <property type="match status" value="3"/>
</dbReference>
<dbReference type="Proteomes" id="UP000664795">
    <property type="component" value="Unassembled WGS sequence"/>
</dbReference>
<dbReference type="Pfam" id="PF12799">
    <property type="entry name" value="LRR_4"/>
    <property type="match status" value="1"/>
</dbReference>
<evidence type="ECO:0000256" key="2">
    <source>
        <dbReference type="ARBA" id="ARBA00022737"/>
    </source>
</evidence>
<dbReference type="GO" id="GO:0007165">
    <property type="term" value="P:signal transduction"/>
    <property type="evidence" value="ECO:0007669"/>
    <property type="project" value="InterPro"/>
</dbReference>
<dbReference type="InterPro" id="IPR035897">
    <property type="entry name" value="Toll_tir_struct_dom_sf"/>
</dbReference>
<dbReference type="InterPro" id="IPR032675">
    <property type="entry name" value="LRR_dom_sf"/>
</dbReference>
<dbReference type="AlphaFoldDB" id="A0A939G5J3"/>
<proteinExistence type="predicted"/>
<sequence>MQLTSSSTPPLPPLNVFISYSQLDVTYKQDLENYIVASGQNIRITSDENLIPGDVWVKRMADMRREADVYLLLVTNNYLQSTSKNPELEEILKSGKTDQTHKVIPIILEPSDWTQTPIADFQGLPKFGRPVSDFKNREEAYGEVVEALVGIAHLKQNSKAMKLIAQEKSERSGILRLNECSLTVIPRDLLDMPWLKQLYLDKNYIRKLENLDNLTKLEQFNITYNEIEQIEGIEKLTSLQILDMQFNRLRTIENLNKNLSLTKLGLSSNQLDSLTGLQHLQQLTILYVSSNRLKRVDELADLPNLKRIVLTGNRIISIKPLLGHIKKGLTVLLKYSYSETDEGIFIKDNTTLAEPSIEVIEKGQEAILKYFDDAQTYGTRKLEIVKLILVGNSKVGKTNLSEFLRGVKLARNHNSTHLLDIQRWDASFGKPMLVNIFDFGGQDYYHDAHRMYYSHDTAYILLWDTATNNYSEEIETTAGQPTNLVYENYPLAYWLESINYNLADKFRPMYKTDTSMTSSTTAPVLVLQNKIDLGEGRLNQQELSQQYPNIAGFFSMSLTARKRTQILNEVLTDYMNALNLSGRQLINFEYKIIDDYLTKPRPFQAITLDDFWAECQQIINDASITFTKENAEIISQILNAIGVVFYDKHADNDGVVFTQINRLNEIIKEIMDVAKRGSDRGFFKLSQVSHVESQREAIDLLLKNNSILKINDSEFLAPQFLPVNPDPSVAFFLNTFTHNHIRFIYKAYFHKTLLLSLFARYLNSASIDTSAGVKNMPFWRNGIIVSKGEGSARQMVYVELRKDKDQGVVNIRTMGPFQKNGLEKEIENTLDELNKGWTVSKKISVNSTDFFDVQALKEAVANNQFSFSKNGKTFSVNDFKHITSFEKLPKKLFISYSSKNADFIKRFVTHLEILKSNGIIDPWYDRMIESGSKWDDSIRNEMRNSDVIIFLLSPDFLATEYIMKTEIPLAIQQLQSETAKFFFIELQPCGWKRTDMANYQQTDDPTQAEKNIISIGTPNNDKEWNRVIDELMAKMDV</sequence>
<evidence type="ECO:0000256" key="1">
    <source>
        <dbReference type="ARBA" id="ARBA00022614"/>
    </source>
</evidence>
<gene>
    <name evidence="4" type="ORF">J2I48_16120</name>
</gene>
<dbReference type="InterPro" id="IPR050576">
    <property type="entry name" value="Cilia_flagella_integrity"/>
</dbReference>
<evidence type="ECO:0000313" key="5">
    <source>
        <dbReference type="Proteomes" id="UP000664795"/>
    </source>
</evidence>
<dbReference type="PROSITE" id="PS50104">
    <property type="entry name" value="TIR"/>
    <property type="match status" value="2"/>
</dbReference>
<dbReference type="SMART" id="SM00365">
    <property type="entry name" value="LRR_SD22"/>
    <property type="match status" value="6"/>
</dbReference>
<dbReference type="SUPFAM" id="SSF52540">
    <property type="entry name" value="P-loop containing nucleoside triphosphate hydrolases"/>
    <property type="match status" value="1"/>
</dbReference>
<dbReference type="Gene3D" id="3.40.50.10140">
    <property type="entry name" value="Toll/interleukin-1 receptor homology (TIR) domain"/>
    <property type="match status" value="2"/>
</dbReference>
<keyword evidence="5" id="KW-1185">Reference proteome</keyword>
<dbReference type="Gene3D" id="3.80.10.10">
    <property type="entry name" value="Ribonuclease Inhibitor"/>
    <property type="match status" value="1"/>
</dbReference>
<name>A0A939G5J3_9BACT</name>
<dbReference type="Pfam" id="PF13676">
    <property type="entry name" value="TIR_2"/>
    <property type="match status" value="2"/>
</dbReference>
<dbReference type="InterPro" id="IPR003591">
    <property type="entry name" value="Leu-rich_rpt_typical-subtyp"/>
</dbReference>
<keyword evidence="2" id="KW-0677">Repeat</keyword>
<dbReference type="RefSeq" id="WP_207336504.1">
    <property type="nucleotide sequence ID" value="NZ_JAFMYU010000013.1"/>
</dbReference>
<comment type="caution">
    <text evidence="4">The sequence shown here is derived from an EMBL/GenBank/DDBJ whole genome shotgun (WGS) entry which is preliminary data.</text>
</comment>
<dbReference type="Pfam" id="PF08477">
    <property type="entry name" value="Roc"/>
    <property type="match status" value="1"/>
</dbReference>
<evidence type="ECO:0000313" key="4">
    <source>
        <dbReference type="EMBL" id="MBO0932539.1"/>
    </source>
</evidence>
<reference evidence="4 5" key="1">
    <citation type="submission" date="2021-03" db="EMBL/GenBank/DDBJ databases">
        <title>Fibrella sp. HMF5036 genome sequencing and assembly.</title>
        <authorList>
            <person name="Kang H."/>
            <person name="Kim H."/>
            <person name="Bae S."/>
            <person name="Joh K."/>
        </authorList>
    </citation>
    <scope>NUCLEOTIDE SEQUENCE [LARGE SCALE GENOMIC DNA]</scope>
    <source>
        <strain evidence="4 5">HMF5036</strain>
    </source>
</reference>
<dbReference type="Gene3D" id="3.40.50.300">
    <property type="entry name" value="P-loop containing nucleotide triphosphate hydrolases"/>
    <property type="match status" value="1"/>
</dbReference>
<evidence type="ECO:0000259" key="3">
    <source>
        <dbReference type="PROSITE" id="PS50104"/>
    </source>
</evidence>
<dbReference type="SUPFAM" id="SSF52200">
    <property type="entry name" value="Toll/Interleukin receptor TIR domain"/>
    <property type="match status" value="2"/>
</dbReference>
<feature type="domain" description="TIR" evidence="3">
    <location>
        <begin position="12"/>
        <end position="148"/>
    </location>
</feature>